<keyword evidence="3" id="KW-0804">Transcription</keyword>
<dbReference type="InterPro" id="IPR018490">
    <property type="entry name" value="cNMP-bd_dom_sf"/>
</dbReference>
<dbReference type="Gene3D" id="1.10.10.10">
    <property type="entry name" value="Winged helix-like DNA-binding domain superfamily/Winged helix DNA-binding domain"/>
    <property type="match status" value="1"/>
</dbReference>
<keyword evidence="1" id="KW-0805">Transcription regulation</keyword>
<accession>A0ABN5WII4</accession>
<dbReference type="InterPro" id="IPR014710">
    <property type="entry name" value="RmlC-like_jellyroll"/>
</dbReference>
<dbReference type="InterPro" id="IPR036390">
    <property type="entry name" value="WH_DNA-bd_sf"/>
</dbReference>
<evidence type="ECO:0000313" key="5">
    <source>
        <dbReference type="EMBL" id="BBF70882.1"/>
    </source>
</evidence>
<dbReference type="Proteomes" id="UP001059971">
    <property type="component" value="Chromosome 1"/>
</dbReference>
<dbReference type="EMBL" id="AP018817">
    <property type="protein sequence ID" value="BBF70882.1"/>
    <property type="molecule type" value="Genomic_DNA"/>
</dbReference>
<dbReference type="SUPFAM" id="SSF46785">
    <property type="entry name" value="Winged helix' DNA-binding domain"/>
    <property type="match status" value="1"/>
</dbReference>
<keyword evidence="6" id="KW-1185">Reference proteome</keyword>
<dbReference type="Pfam" id="PF13545">
    <property type="entry name" value="HTH_Crp_2"/>
    <property type="match status" value="1"/>
</dbReference>
<dbReference type="InterPro" id="IPR036388">
    <property type="entry name" value="WH-like_DNA-bd_sf"/>
</dbReference>
<feature type="domain" description="HTH crp-type" evidence="4">
    <location>
        <begin position="98"/>
        <end position="172"/>
    </location>
</feature>
<dbReference type="PROSITE" id="PS51063">
    <property type="entry name" value="HTH_CRP_2"/>
    <property type="match status" value="1"/>
</dbReference>
<dbReference type="InterPro" id="IPR012318">
    <property type="entry name" value="HTH_CRP"/>
</dbReference>
<dbReference type="SUPFAM" id="SSF51206">
    <property type="entry name" value="cAMP-binding domain-like"/>
    <property type="match status" value="1"/>
</dbReference>
<sequence>MSTYLVDGFMCRYKDDREGYRQLIAVHVPGDFVDLHAYPLKRLDHDVATMTACTIAQVPHNRLDEIMAERPGMAKLLWFSTLLDAAMHREWIFRLGRLDAIQRLGHFFCEIEMKLRAVGMSDGRQFHLPVTQADLGEACGLTSVHVNRMLRELRERDLLTVRAHQVTFIDPPALYRLTEFNADYLFIDDSLTEH</sequence>
<dbReference type="Gene3D" id="2.60.120.10">
    <property type="entry name" value="Jelly Rolls"/>
    <property type="match status" value="1"/>
</dbReference>
<gene>
    <name evidence="5" type="ORF">SBA_ch1_30820</name>
</gene>
<evidence type="ECO:0000256" key="2">
    <source>
        <dbReference type="ARBA" id="ARBA00023125"/>
    </source>
</evidence>
<name>A0ABN5WII4_9SPHN</name>
<evidence type="ECO:0000256" key="3">
    <source>
        <dbReference type="ARBA" id="ARBA00023163"/>
    </source>
</evidence>
<evidence type="ECO:0000256" key="1">
    <source>
        <dbReference type="ARBA" id="ARBA00023015"/>
    </source>
</evidence>
<protein>
    <recommendedName>
        <fullName evidence="4">HTH crp-type domain-containing protein</fullName>
    </recommendedName>
</protein>
<evidence type="ECO:0000313" key="6">
    <source>
        <dbReference type="Proteomes" id="UP001059971"/>
    </source>
</evidence>
<keyword evidence="2" id="KW-0238">DNA-binding</keyword>
<organism evidence="5 6">
    <name type="scientific">Sphingomonas bisphenolicum</name>
    <dbReference type="NCBI Taxonomy" id="296544"/>
    <lineage>
        <taxon>Bacteria</taxon>
        <taxon>Pseudomonadati</taxon>
        <taxon>Pseudomonadota</taxon>
        <taxon>Alphaproteobacteria</taxon>
        <taxon>Sphingomonadales</taxon>
        <taxon>Sphingomonadaceae</taxon>
        <taxon>Sphingomonas</taxon>
    </lineage>
</organism>
<dbReference type="SMART" id="SM00419">
    <property type="entry name" value="HTH_CRP"/>
    <property type="match status" value="1"/>
</dbReference>
<evidence type="ECO:0000259" key="4">
    <source>
        <dbReference type="PROSITE" id="PS51063"/>
    </source>
</evidence>
<proteinExistence type="predicted"/>
<reference evidence="5" key="1">
    <citation type="submission" date="2018-07" db="EMBL/GenBank/DDBJ databases">
        <title>Complete genome sequence of Sphingomonas bisphenolicum strain AO1, a bisphenol A degradative bacterium isolated from Japanese farm field.</title>
        <authorList>
            <person name="Murakami M."/>
            <person name="Koh M."/>
            <person name="Koba S."/>
            <person name="Matsumura Y."/>
        </authorList>
    </citation>
    <scope>NUCLEOTIDE SEQUENCE</scope>
    <source>
        <strain evidence="5">AO1</strain>
    </source>
</reference>